<dbReference type="InterPro" id="IPR051396">
    <property type="entry name" value="Bact_Antivir_Def_Nuclease"/>
</dbReference>
<sequence>MGFANNSYLINKLEVCNFRKFESISVSFERQLTVLVGDNGVGKSTLIDAASIALGTLFQKIENAKAPGITPDDARGAVIKQGDMFDVQSRYPVTIGADGIVRGENAHWSRSLNTAKGRTTIADAATVVDAGARLQKLVRSGETVVLPILARYGTDRLWTRTEPKDQSLPNRTRGYEGALQASSNDARMNAWFKTQSIWEWQNRRDSALFSAVKKALASCFDAATSTVDAMVDFDAELGQLVFTYSTADGSYHRDRIHSMSDGYRGTLSLFADIAYRMAMLNPALGDRVLETPGVVMIDEIDLHLHPRWQARILEDLVRIFPNVQFIVTTHSPVVVASVPRGNIRILDGQKAVVPATETRGRDAGDILNTVLDASSRPEEAVQLFDAFNRAVDEERHADARVELEKLETFVGADDPDVVAARTTLELEELLS</sequence>
<reference evidence="3 4" key="1">
    <citation type="submission" date="2019-10" db="EMBL/GenBank/DDBJ databases">
        <authorList>
            <person name="Wolf R A."/>
        </authorList>
    </citation>
    <scope>NUCLEOTIDE SEQUENCE [LARGE SCALE GENOMIC DNA]</scope>
    <source>
        <strain evidence="3">Collinsella_aerofaciens_MC2</strain>
    </source>
</reference>
<dbReference type="InterPro" id="IPR027417">
    <property type="entry name" value="P-loop_NTPase"/>
</dbReference>
<dbReference type="Pfam" id="PF13476">
    <property type="entry name" value="AAA_23"/>
    <property type="match status" value="1"/>
</dbReference>
<evidence type="ECO:0000259" key="1">
    <source>
        <dbReference type="Pfam" id="PF13304"/>
    </source>
</evidence>
<keyword evidence="4" id="KW-1185">Reference proteome</keyword>
<dbReference type="Proteomes" id="UP000361836">
    <property type="component" value="Unassembled WGS sequence"/>
</dbReference>
<evidence type="ECO:0000313" key="4">
    <source>
        <dbReference type="Proteomes" id="UP000361836"/>
    </source>
</evidence>
<protein>
    <submittedName>
        <fullName evidence="3">DNA replication and repair protein RecF</fullName>
    </submittedName>
</protein>
<name>A0A5K1J863_9ACTN</name>
<dbReference type="Pfam" id="PF13304">
    <property type="entry name" value="AAA_21"/>
    <property type="match status" value="1"/>
</dbReference>
<dbReference type="RefSeq" id="WP_187324865.1">
    <property type="nucleotide sequence ID" value="NZ_CAAKNU010000108.1"/>
</dbReference>
<dbReference type="InterPro" id="IPR003959">
    <property type="entry name" value="ATPase_AAA_core"/>
</dbReference>
<dbReference type="AlphaFoldDB" id="A0A5K1J863"/>
<accession>A0A5K1J863</accession>
<organism evidence="3 4">
    <name type="scientific">Collinsella aerofaciens</name>
    <dbReference type="NCBI Taxonomy" id="74426"/>
    <lineage>
        <taxon>Bacteria</taxon>
        <taxon>Bacillati</taxon>
        <taxon>Actinomycetota</taxon>
        <taxon>Coriobacteriia</taxon>
        <taxon>Coriobacteriales</taxon>
        <taxon>Coriobacteriaceae</taxon>
        <taxon>Collinsella</taxon>
    </lineage>
</organism>
<feature type="domain" description="ATPase AAA-type core" evidence="1">
    <location>
        <begin position="256"/>
        <end position="336"/>
    </location>
</feature>
<dbReference type="PANTHER" id="PTHR43581">
    <property type="entry name" value="ATP/GTP PHOSPHATASE"/>
    <property type="match status" value="1"/>
</dbReference>
<dbReference type="GO" id="GO:0005524">
    <property type="term" value="F:ATP binding"/>
    <property type="evidence" value="ECO:0007669"/>
    <property type="project" value="InterPro"/>
</dbReference>
<evidence type="ECO:0000313" key="3">
    <source>
        <dbReference type="EMBL" id="VWL99780.1"/>
    </source>
</evidence>
<evidence type="ECO:0000259" key="2">
    <source>
        <dbReference type="Pfam" id="PF13476"/>
    </source>
</evidence>
<dbReference type="InterPro" id="IPR038729">
    <property type="entry name" value="Rad50/SbcC_AAA"/>
</dbReference>
<gene>
    <name evidence="3" type="primary">recF_2</name>
    <name evidence="3" type="ORF">KCJAJFAP_00783</name>
</gene>
<dbReference type="SUPFAM" id="SSF52540">
    <property type="entry name" value="P-loop containing nucleoside triphosphate hydrolases"/>
    <property type="match status" value="1"/>
</dbReference>
<feature type="domain" description="Rad50/SbcC-type AAA" evidence="2">
    <location>
        <begin position="12"/>
        <end position="185"/>
    </location>
</feature>
<proteinExistence type="predicted"/>
<dbReference type="PANTHER" id="PTHR43581:SF2">
    <property type="entry name" value="EXCINUCLEASE ATPASE SUBUNIT"/>
    <property type="match status" value="1"/>
</dbReference>
<dbReference type="GO" id="GO:0016887">
    <property type="term" value="F:ATP hydrolysis activity"/>
    <property type="evidence" value="ECO:0007669"/>
    <property type="project" value="InterPro"/>
</dbReference>
<dbReference type="Gene3D" id="3.40.50.300">
    <property type="entry name" value="P-loop containing nucleotide triphosphate hydrolases"/>
    <property type="match status" value="2"/>
</dbReference>
<dbReference type="EMBL" id="CABWIE010000030">
    <property type="protein sequence ID" value="VWL99780.1"/>
    <property type="molecule type" value="Genomic_DNA"/>
</dbReference>